<keyword evidence="8" id="KW-0067">ATP-binding</keyword>
<keyword evidence="4" id="KW-0597">Phosphoprotein</keyword>
<protein>
    <recommendedName>
        <fullName evidence="3">histidine kinase</fullName>
        <ecNumber evidence="3">2.7.13.3</ecNumber>
    </recommendedName>
</protein>
<keyword evidence="5" id="KW-0808">Transferase</keyword>
<evidence type="ECO:0000256" key="8">
    <source>
        <dbReference type="ARBA" id="ARBA00022840"/>
    </source>
</evidence>
<reference evidence="12" key="1">
    <citation type="journal article" date="2019" name="Int. J. Syst. Evol. Microbiol.">
        <title>The Global Catalogue of Microorganisms (GCM) 10K type strain sequencing project: providing services to taxonomists for standard genome sequencing and annotation.</title>
        <authorList>
            <consortium name="The Broad Institute Genomics Platform"/>
            <consortium name="The Broad Institute Genome Sequencing Center for Infectious Disease"/>
            <person name="Wu L."/>
            <person name="Ma J."/>
        </authorList>
    </citation>
    <scope>NUCLEOTIDE SEQUENCE [LARGE SCALE GENOMIC DNA]</scope>
    <source>
        <strain evidence="12">GH52</strain>
    </source>
</reference>
<dbReference type="RefSeq" id="WP_377769200.1">
    <property type="nucleotide sequence ID" value="NZ_JBHUHO010000002.1"/>
</dbReference>
<gene>
    <name evidence="11" type="ORF">ACFSJH_00455</name>
</gene>
<evidence type="ECO:0000256" key="2">
    <source>
        <dbReference type="ARBA" id="ARBA00004370"/>
    </source>
</evidence>
<evidence type="ECO:0000256" key="4">
    <source>
        <dbReference type="ARBA" id="ARBA00022553"/>
    </source>
</evidence>
<evidence type="ECO:0000256" key="6">
    <source>
        <dbReference type="ARBA" id="ARBA00022741"/>
    </source>
</evidence>
<keyword evidence="9" id="KW-0902">Two-component regulatory system</keyword>
<dbReference type="InterPro" id="IPR036097">
    <property type="entry name" value="HisK_dim/P_sf"/>
</dbReference>
<evidence type="ECO:0000256" key="1">
    <source>
        <dbReference type="ARBA" id="ARBA00000085"/>
    </source>
</evidence>
<evidence type="ECO:0000256" key="9">
    <source>
        <dbReference type="ARBA" id="ARBA00023012"/>
    </source>
</evidence>
<dbReference type="SUPFAM" id="SSF55874">
    <property type="entry name" value="ATPase domain of HSP90 chaperone/DNA topoisomerase II/histidine kinase"/>
    <property type="match status" value="1"/>
</dbReference>
<evidence type="ECO:0000259" key="10">
    <source>
        <dbReference type="PROSITE" id="PS50109"/>
    </source>
</evidence>
<dbReference type="PANTHER" id="PTHR45453:SF1">
    <property type="entry name" value="PHOSPHATE REGULON SENSOR PROTEIN PHOR"/>
    <property type="match status" value="1"/>
</dbReference>
<name>A0ABW4YES4_9BACL</name>
<dbReference type="InterPro" id="IPR050351">
    <property type="entry name" value="BphY/WalK/GraS-like"/>
</dbReference>
<dbReference type="EMBL" id="JBHUHO010000002">
    <property type="protein sequence ID" value="MFD2114226.1"/>
    <property type="molecule type" value="Genomic_DNA"/>
</dbReference>
<dbReference type="InterPro" id="IPR005467">
    <property type="entry name" value="His_kinase_dom"/>
</dbReference>
<dbReference type="SUPFAM" id="SSF47384">
    <property type="entry name" value="Homodimeric domain of signal transducing histidine kinase"/>
    <property type="match status" value="1"/>
</dbReference>
<dbReference type="InterPro" id="IPR036890">
    <property type="entry name" value="HATPase_C_sf"/>
</dbReference>
<dbReference type="EC" id="2.7.13.3" evidence="3"/>
<comment type="catalytic activity">
    <reaction evidence="1">
        <text>ATP + protein L-histidine = ADP + protein N-phospho-L-histidine.</text>
        <dbReference type="EC" id="2.7.13.3"/>
    </reaction>
</comment>
<dbReference type="CDD" id="cd00082">
    <property type="entry name" value="HisKA"/>
    <property type="match status" value="1"/>
</dbReference>
<dbReference type="InterPro" id="IPR003661">
    <property type="entry name" value="HisK_dim/P_dom"/>
</dbReference>
<dbReference type="InterPro" id="IPR003594">
    <property type="entry name" value="HATPase_dom"/>
</dbReference>
<dbReference type="Pfam" id="PF00512">
    <property type="entry name" value="HisKA"/>
    <property type="match status" value="1"/>
</dbReference>
<evidence type="ECO:0000256" key="3">
    <source>
        <dbReference type="ARBA" id="ARBA00012438"/>
    </source>
</evidence>
<organism evidence="11 12">
    <name type="scientific">Paenibacillus yanchengensis</name>
    <dbReference type="NCBI Taxonomy" id="2035833"/>
    <lineage>
        <taxon>Bacteria</taxon>
        <taxon>Bacillati</taxon>
        <taxon>Bacillota</taxon>
        <taxon>Bacilli</taxon>
        <taxon>Bacillales</taxon>
        <taxon>Paenibacillaceae</taxon>
        <taxon>Paenibacillus</taxon>
    </lineage>
</organism>
<comment type="caution">
    <text evidence="11">The sequence shown here is derived from an EMBL/GenBank/DDBJ whole genome shotgun (WGS) entry which is preliminary data.</text>
</comment>
<dbReference type="GO" id="GO:0016301">
    <property type="term" value="F:kinase activity"/>
    <property type="evidence" value="ECO:0007669"/>
    <property type="project" value="UniProtKB-KW"/>
</dbReference>
<feature type="domain" description="Histidine kinase" evidence="10">
    <location>
        <begin position="92"/>
        <end position="295"/>
    </location>
</feature>
<evidence type="ECO:0000256" key="5">
    <source>
        <dbReference type="ARBA" id="ARBA00022679"/>
    </source>
</evidence>
<dbReference type="Proteomes" id="UP001597362">
    <property type="component" value="Unassembled WGS sequence"/>
</dbReference>
<proteinExistence type="predicted"/>
<comment type="subcellular location">
    <subcellularLocation>
        <location evidence="2">Membrane</location>
    </subcellularLocation>
</comment>
<dbReference type="PANTHER" id="PTHR45453">
    <property type="entry name" value="PHOSPHATE REGULON SENSOR PROTEIN PHOR"/>
    <property type="match status" value="1"/>
</dbReference>
<dbReference type="SMART" id="SM00387">
    <property type="entry name" value="HATPase_c"/>
    <property type="match status" value="1"/>
</dbReference>
<dbReference type="Gene3D" id="1.10.287.130">
    <property type="match status" value="1"/>
</dbReference>
<keyword evidence="12" id="KW-1185">Reference proteome</keyword>
<sequence length="295" mass="33219">MIFWLTISCVVLIVITVALGCKIVALHHAANEIRLGLQERLKQDTNTLLTISSNDCTMRRLAQSLNEQLVLLRHERRRYQQGDRELKEAITNISHDLRTPLTAIMGYLDLINREVTAEELTRYLTFIENRTTALQQLTEELFHYAIVASEPEKLLLEPVNLNRALEESIAASYDTLLEQSIVPTINIPHQTITLPLNDAALSRVFSNILSNALKYSDGDLAISLSESGEIIFTNTAAGLTEIEVAKLFHRFYTVEAARNATGLGLTISQILIEKMNGEITANYDDNKLTISIRWK</sequence>
<accession>A0ABW4YES4</accession>
<dbReference type="Gene3D" id="3.30.565.10">
    <property type="entry name" value="Histidine kinase-like ATPase, C-terminal domain"/>
    <property type="match status" value="1"/>
</dbReference>
<dbReference type="Pfam" id="PF02518">
    <property type="entry name" value="HATPase_c"/>
    <property type="match status" value="1"/>
</dbReference>
<evidence type="ECO:0000313" key="11">
    <source>
        <dbReference type="EMBL" id="MFD2114226.1"/>
    </source>
</evidence>
<keyword evidence="6" id="KW-0547">Nucleotide-binding</keyword>
<keyword evidence="7 11" id="KW-0418">Kinase</keyword>
<dbReference type="PROSITE" id="PS50109">
    <property type="entry name" value="HIS_KIN"/>
    <property type="match status" value="1"/>
</dbReference>
<dbReference type="SMART" id="SM00388">
    <property type="entry name" value="HisKA"/>
    <property type="match status" value="1"/>
</dbReference>
<evidence type="ECO:0000313" key="12">
    <source>
        <dbReference type="Proteomes" id="UP001597362"/>
    </source>
</evidence>
<evidence type="ECO:0000256" key="7">
    <source>
        <dbReference type="ARBA" id="ARBA00022777"/>
    </source>
</evidence>